<evidence type="ECO:0000259" key="19">
    <source>
        <dbReference type="Pfam" id="PF11838"/>
    </source>
</evidence>
<gene>
    <name evidence="21" type="ORF">PLXY2_LOCUS12900</name>
</gene>
<comment type="caution">
    <text evidence="21">The sequence shown here is derived from an EMBL/GenBank/DDBJ whole genome shotgun (WGS) entry which is preliminary data.</text>
</comment>
<evidence type="ECO:0000256" key="17">
    <source>
        <dbReference type="SAM" id="Phobius"/>
    </source>
</evidence>
<dbReference type="PANTHER" id="PTHR11533">
    <property type="entry name" value="PROTEASE M1 ZINC METALLOPROTEASE"/>
    <property type="match status" value="1"/>
</dbReference>
<dbReference type="GO" id="GO:0005615">
    <property type="term" value="C:extracellular space"/>
    <property type="evidence" value="ECO:0007669"/>
    <property type="project" value="TreeGrafter"/>
</dbReference>
<evidence type="ECO:0000256" key="12">
    <source>
        <dbReference type="ARBA" id="ARBA00023180"/>
    </source>
</evidence>
<dbReference type="GO" id="GO:0006508">
    <property type="term" value="P:proteolysis"/>
    <property type="evidence" value="ECO:0007669"/>
    <property type="project" value="UniProtKB-KW"/>
</dbReference>
<protein>
    <submittedName>
        <fullName evidence="21">(diamondback moth) hypothetical protein</fullName>
    </submittedName>
</protein>
<keyword evidence="22" id="KW-1185">Reference proteome</keyword>
<dbReference type="InterPro" id="IPR014782">
    <property type="entry name" value="Peptidase_M1_dom"/>
</dbReference>
<dbReference type="FunFam" id="2.60.40.1910:FF:000008">
    <property type="entry name" value="Aminopeptidase"/>
    <property type="match status" value="2"/>
</dbReference>
<dbReference type="InterPro" id="IPR024571">
    <property type="entry name" value="ERAP1-like_C_dom"/>
</dbReference>
<evidence type="ECO:0000256" key="3">
    <source>
        <dbReference type="ARBA" id="ARBA00022475"/>
    </source>
</evidence>
<feature type="domain" description="ERAP1-like C-terminal" evidence="19">
    <location>
        <begin position="634"/>
        <end position="940"/>
    </location>
</feature>
<accession>A0A8S4G2I0</accession>
<evidence type="ECO:0000256" key="14">
    <source>
        <dbReference type="PIRSR" id="PIRSR634016-1"/>
    </source>
</evidence>
<sequence>MRRYTLSKIRNYILDKKDKFKNFWLLLKQFSHLLKRIEPQRSMALLLKLAILPVLLALAWADFPIDADFLSDIVDTRNDDDVKYRLPESLDPVHCEIEITPHFDATADRPAFSFDGIVTIYVIAKEDGINSLILQENVREIGAITVTEENGRLIDLNPSSPFERLTEYQFLKINLRSGVTLSKNGKYTIRIEYVGHMNETPLSRGMFRGSYVGKDGKTHWYAATHLQPTHSRQLFPSFDEPGFKSTFKIIVNRPANFADTHSNMYAESRSEPINGLVKEVFYTTPRMSAYLVTIHISDEFTIIADNGDAKRPYRILARPDAANQGQYALEVGPPLTKWLEEYLGKPYYEMAENMKNDQIASPFWASGATENWGLVTYRELRLLYEEGETNAVDKMSIGTITAHELGHKWFGNLVTARWWDNVWINEGYASYFEYFAMDAVDKSMDLADQFNIMYTQSALATDSSASTRALQHTVNTPTQVSGHFSGISYSKGAALLNMLKHFLGENTFKKSLNYYLDEMKYEYANPDDVFRGFARAVQEDGTLTQFTNVNITDFLSDWVYEPGYPVINVDINMNTGNIYIEQERFFTTTGSSNQVWPLPLTYTSASNPDWSSTRATHVMTGKSYNITKTPAHEWTIFNVKQNGYYRVNYDTHNWELIAEALQKDVNAIHYLNRAQIVDDVFALMRSGRMTHALGFQILDFLKKDVSYYSWYPAISGFNWLRNRFLHLPDVLAEFDEILYKYLDAVITDLGYEAVDSNEPLTRTLNRFYVMSFACNIGHEGCVQHATQKYTEMVNGGKVDPNIRRHVYCSGLRQGSLAQWKVLQIQYLASNNQADEVVKLRGLGCTSDEQAVKEYLEMVLTDAVKAQDRVNAFTYLYMGDRGNAQKALQFIKTNHNQIREAVVGSVRFNTVLANLAAYTDEEGLQDMESWLEENKDSIPEYSVGVSAVASARANMAWGTQNADSILKAARGSAAMVLPTALLLIASLFALLMNLCGGSLLKRHLNLSAGTGDMCRIIAVLTATCLLLTTINADTNYRLNSLVKPSQYDITITPHFDTNNDLAFTFDGQVYIKVVTAETNINKIRLHSEDLVFDASSILITSETSVIGLNPDNPIQVIQQYSFVDINLETTLEPNVIYTIDISYSGPIRDDLNGFYRSYYYEKGVKKWLGATQMEPTHARKVFPCFDEPEYKAVFVLTIDSPENYSPSMANMKLKSSTLQPNGYNRNVFYPTPIMSTYLVAFLVSEFTDHRTTEGTKIIGVYTRPEAYNQSEYAFEMAKKVEQALSTYFNIDYFSKDNYLKLDHIALPDFRAGAMENWGLVKYREGSLLYVPEESSPNYKYGVAQIIAHETTHMWFGDLVTCHWWSDTWLNEGFANYFQDYIVAQIDSTLGSGDILVTGSVYSAYSADETPSAVPISNENVNSPSEISNHFGTISYQKAGSVIRMMHHLLGNTAFANGLNSYLVTNEFSVGYPNLMYAALQQAANSAGSLANYPGATVSGVMGSWVSQAGHPVVVVSVDSDTGNITLRQSRFYTNSSIKTNELYPIPITYTTKSASNFANTKPAFIMTDGVHVFNEPAVKDHGWIMFNIQETGFYRVNYDAHIWSHIGEALNSDDRTNIHYLNRAKVVNDLFAFLTADEVSFGTLYDVLAFLKKETHYSVWVAAISGMNSLRTRYIGTEDLADIDKYILDIMDNIINTLGYVEKSQDDYLTIRNRMQVLEFACKLGHQGCIDAAVTKFQSLKTSGTRISPSLRRVSYCNGLRYGNAADFDFLWSKMLSTNVANEALIIQGTLGCTKVESKLKEYMASITKTDSPIRSQDVNNPLSSILSDHDNAALVLSYLKSNYTLLSNVYPSMSTVVNAVASALHTDAQFNEFESWLSGCTLCSADVVQSGRTSLTSAKGATVWAKDHRSDIMKLLKNASAKLTPSLLVILSCFLMFYS</sequence>
<feature type="site" description="Transition state stabilizer" evidence="16">
    <location>
        <position position="1434"/>
    </location>
</feature>
<keyword evidence="9 15" id="KW-0862">Zinc</keyword>
<feature type="transmembrane region" description="Helical" evidence="17">
    <location>
        <begin position="1011"/>
        <end position="1029"/>
    </location>
</feature>
<keyword evidence="11 17" id="KW-0472">Membrane</keyword>
<dbReference type="Gene3D" id="2.60.40.1730">
    <property type="entry name" value="tricorn interacting facor f3 domain"/>
    <property type="match status" value="2"/>
</dbReference>
<feature type="domain" description="ERAP1-like C-terminal" evidence="19">
    <location>
        <begin position="1582"/>
        <end position="1879"/>
    </location>
</feature>
<dbReference type="GO" id="GO:0098552">
    <property type="term" value="C:side of membrane"/>
    <property type="evidence" value="ECO:0007669"/>
    <property type="project" value="UniProtKB-KW"/>
</dbReference>
<evidence type="ECO:0000256" key="2">
    <source>
        <dbReference type="ARBA" id="ARBA00010136"/>
    </source>
</evidence>
<evidence type="ECO:0000256" key="11">
    <source>
        <dbReference type="ARBA" id="ARBA00023136"/>
    </source>
</evidence>
<dbReference type="InterPro" id="IPR045357">
    <property type="entry name" value="Aminopeptidase_N-like_N"/>
</dbReference>
<dbReference type="CDD" id="cd09601">
    <property type="entry name" value="M1_APN-Q_like"/>
    <property type="match status" value="2"/>
</dbReference>
<keyword evidence="12" id="KW-0325">Glycoprotein</keyword>
<dbReference type="Gene3D" id="1.25.50.20">
    <property type="match status" value="2"/>
</dbReference>
<dbReference type="FunFam" id="1.10.390.10:FF:000019">
    <property type="entry name" value="Aminopeptidase"/>
    <property type="match status" value="2"/>
</dbReference>
<evidence type="ECO:0000256" key="5">
    <source>
        <dbReference type="ARBA" id="ARBA00022670"/>
    </source>
</evidence>
<dbReference type="InterPro" id="IPR034016">
    <property type="entry name" value="M1_APN-typ"/>
</dbReference>
<organism evidence="21 22">
    <name type="scientific">Plutella xylostella</name>
    <name type="common">Diamondback moth</name>
    <name type="synonym">Plutella maculipennis</name>
    <dbReference type="NCBI Taxonomy" id="51655"/>
    <lineage>
        <taxon>Eukaryota</taxon>
        <taxon>Metazoa</taxon>
        <taxon>Ecdysozoa</taxon>
        <taxon>Arthropoda</taxon>
        <taxon>Hexapoda</taxon>
        <taxon>Insecta</taxon>
        <taxon>Pterygota</taxon>
        <taxon>Neoptera</taxon>
        <taxon>Endopterygota</taxon>
        <taxon>Lepidoptera</taxon>
        <taxon>Glossata</taxon>
        <taxon>Ditrysia</taxon>
        <taxon>Yponomeutoidea</taxon>
        <taxon>Plutellidae</taxon>
        <taxon>Plutella</taxon>
    </lineage>
</organism>
<dbReference type="GO" id="GO:0043171">
    <property type="term" value="P:peptide catabolic process"/>
    <property type="evidence" value="ECO:0007669"/>
    <property type="project" value="TreeGrafter"/>
</dbReference>
<dbReference type="GO" id="GO:0008270">
    <property type="term" value="F:zinc ion binding"/>
    <property type="evidence" value="ECO:0007669"/>
    <property type="project" value="InterPro"/>
</dbReference>
<dbReference type="PANTHER" id="PTHR11533:SF301">
    <property type="entry name" value="AMINOPEPTIDASE"/>
    <property type="match status" value="1"/>
</dbReference>
<evidence type="ECO:0000256" key="6">
    <source>
        <dbReference type="ARBA" id="ARBA00022723"/>
    </source>
</evidence>
<feature type="domain" description="Aminopeptidase N-like N-terminal" evidence="20">
    <location>
        <begin position="104"/>
        <end position="291"/>
    </location>
</feature>
<feature type="transmembrane region" description="Helical" evidence="17">
    <location>
        <begin position="974"/>
        <end position="999"/>
    </location>
</feature>
<feature type="domain" description="Aminopeptidase N-like N-terminal" evidence="20">
    <location>
        <begin position="1042"/>
        <end position="1237"/>
    </location>
</feature>
<feature type="binding site" evidence="15">
    <location>
        <position position="1347"/>
    </location>
    <ligand>
        <name>Zn(2+)</name>
        <dbReference type="ChEBI" id="CHEBI:29105"/>
        <note>catalytic</note>
    </ligand>
</feature>
<evidence type="ECO:0000313" key="21">
    <source>
        <dbReference type="EMBL" id="CAG9134636.1"/>
    </source>
</evidence>
<dbReference type="Gene3D" id="2.60.40.1910">
    <property type="match status" value="2"/>
</dbReference>
<comment type="similarity">
    <text evidence="2">Belongs to the peptidase M1 family.</text>
</comment>
<keyword evidence="10" id="KW-0482">Metalloprotease</keyword>
<proteinExistence type="inferred from homology"/>
<dbReference type="Proteomes" id="UP000653454">
    <property type="component" value="Unassembled WGS sequence"/>
</dbReference>
<evidence type="ECO:0000256" key="16">
    <source>
        <dbReference type="PIRSR" id="PIRSR634016-4"/>
    </source>
</evidence>
<feature type="domain" description="Peptidase M1 membrane alanine aminopeptidase" evidence="18">
    <location>
        <begin position="327"/>
        <end position="557"/>
    </location>
</feature>
<dbReference type="InterPro" id="IPR042097">
    <property type="entry name" value="Aminopeptidase_N-like_N_sf"/>
</dbReference>
<dbReference type="FunFam" id="2.60.40.1730:FF:000013">
    <property type="entry name" value="Aminopeptidase"/>
    <property type="match status" value="1"/>
</dbReference>
<evidence type="ECO:0000256" key="9">
    <source>
        <dbReference type="ARBA" id="ARBA00022833"/>
    </source>
</evidence>
<evidence type="ECO:0000256" key="13">
    <source>
        <dbReference type="ARBA" id="ARBA00023288"/>
    </source>
</evidence>
<keyword evidence="7" id="KW-0732">Signal</keyword>
<reference evidence="21" key="1">
    <citation type="submission" date="2020-11" db="EMBL/GenBank/DDBJ databases">
        <authorList>
            <person name="Whiteford S."/>
        </authorList>
    </citation>
    <scope>NUCLEOTIDE SEQUENCE</scope>
</reference>
<feature type="binding site" evidence="15">
    <location>
        <position position="1351"/>
    </location>
    <ligand>
        <name>Zn(2+)</name>
        <dbReference type="ChEBI" id="CHEBI:29105"/>
        <note>catalytic</note>
    </ligand>
</feature>
<dbReference type="SUPFAM" id="SSF63737">
    <property type="entry name" value="Leukotriene A4 hydrolase N-terminal domain"/>
    <property type="match status" value="2"/>
</dbReference>
<evidence type="ECO:0000313" key="22">
    <source>
        <dbReference type="Proteomes" id="UP000653454"/>
    </source>
</evidence>
<feature type="binding site" evidence="15">
    <location>
        <position position="1370"/>
    </location>
    <ligand>
        <name>Zn(2+)</name>
        <dbReference type="ChEBI" id="CHEBI:29105"/>
        <note>catalytic</note>
    </ligand>
</feature>
<dbReference type="GO" id="GO:0042277">
    <property type="term" value="F:peptide binding"/>
    <property type="evidence" value="ECO:0007669"/>
    <property type="project" value="TreeGrafter"/>
</dbReference>
<dbReference type="InterPro" id="IPR027268">
    <property type="entry name" value="Peptidase_M4/M1_CTD_sf"/>
</dbReference>
<dbReference type="GO" id="GO:0070006">
    <property type="term" value="F:metalloaminopeptidase activity"/>
    <property type="evidence" value="ECO:0007669"/>
    <property type="project" value="TreeGrafter"/>
</dbReference>
<dbReference type="Pfam" id="PF11838">
    <property type="entry name" value="ERAP1_C"/>
    <property type="match status" value="2"/>
</dbReference>
<keyword evidence="4" id="KW-0336">GPI-anchor</keyword>
<keyword evidence="5" id="KW-0645">Protease</keyword>
<evidence type="ECO:0000256" key="10">
    <source>
        <dbReference type="ARBA" id="ARBA00023049"/>
    </source>
</evidence>
<dbReference type="SUPFAM" id="SSF55486">
    <property type="entry name" value="Metalloproteases ('zincins'), catalytic domain"/>
    <property type="match status" value="2"/>
</dbReference>
<keyword evidence="3" id="KW-1003">Cell membrane</keyword>
<keyword evidence="17" id="KW-1133">Transmembrane helix</keyword>
<name>A0A8S4G2I0_PLUXY</name>
<keyword evidence="17" id="KW-0812">Transmembrane</keyword>
<feature type="active site" description="Proton acceptor" evidence="14">
    <location>
        <position position="1348"/>
    </location>
</feature>
<evidence type="ECO:0000256" key="8">
    <source>
        <dbReference type="ARBA" id="ARBA00022801"/>
    </source>
</evidence>
<dbReference type="Pfam" id="PF01433">
    <property type="entry name" value="Peptidase_M1"/>
    <property type="match status" value="2"/>
</dbReference>
<dbReference type="InterPro" id="IPR050344">
    <property type="entry name" value="Peptidase_M1_aminopeptidases"/>
</dbReference>
<comment type="cofactor">
    <cofactor evidence="15">
        <name>Zn(2+)</name>
        <dbReference type="ChEBI" id="CHEBI:29105"/>
    </cofactor>
    <text evidence="15">Binds 1 zinc ion per subunit.</text>
</comment>
<evidence type="ECO:0000259" key="18">
    <source>
        <dbReference type="Pfam" id="PF01433"/>
    </source>
</evidence>
<evidence type="ECO:0000256" key="1">
    <source>
        <dbReference type="ARBA" id="ARBA00004609"/>
    </source>
</evidence>
<keyword evidence="13" id="KW-0449">Lipoprotein</keyword>
<dbReference type="PRINTS" id="PR00756">
    <property type="entry name" value="ALADIPTASE"/>
</dbReference>
<feature type="domain" description="Peptidase M1 membrane alanine aminopeptidase" evidence="18">
    <location>
        <begin position="1271"/>
        <end position="1503"/>
    </location>
</feature>
<evidence type="ECO:0000256" key="7">
    <source>
        <dbReference type="ARBA" id="ARBA00022729"/>
    </source>
</evidence>
<evidence type="ECO:0000256" key="15">
    <source>
        <dbReference type="PIRSR" id="PIRSR634016-3"/>
    </source>
</evidence>
<dbReference type="EMBL" id="CAJHNJ030000082">
    <property type="protein sequence ID" value="CAG9134636.1"/>
    <property type="molecule type" value="Genomic_DNA"/>
</dbReference>
<dbReference type="GO" id="GO:0005737">
    <property type="term" value="C:cytoplasm"/>
    <property type="evidence" value="ECO:0007669"/>
    <property type="project" value="TreeGrafter"/>
</dbReference>
<dbReference type="Pfam" id="PF17900">
    <property type="entry name" value="Peptidase_M1_N"/>
    <property type="match status" value="2"/>
</dbReference>
<comment type="subcellular location">
    <subcellularLocation>
        <location evidence="1">Cell membrane</location>
        <topology evidence="1">Lipid-anchor</topology>
        <topology evidence="1">GPI-anchor</topology>
    </subcellularLocation>
</comment>
<dbReference type="GO" id="GO:0005886">
    <property type="term" value="C:plasma membrane"/>
    <property type="evidence" value="ECO:0007669"/>
    <property type="project" value="UniProtKB-SubCell"/>
</dbReference>
<evidence type="ECO:0000259" key="20">
    <source>
        <dbReference type="Pfam" id="PF17900"/>
    </source>
</evidence>
<keyword evidence="6 15" id="KW-0479">Metal-binding</keyword>
<dbReference type="Gene3D" id="1.10.390.10">
    <property type="entry name" value="Neutral Protease Domain 2"/>
    <property type="match status" value="2"/>
</dbReference>
<dbReference type="InterPro" id="IPR001930">
    <property type="entry name" value="Peptidase_M1"/>
</dbReference>
<keyword evidence="8" id="KW-0378">Hydrolase</keyword>
<evidence type="ECO:0000256" key="4">
    <source>
        <dbReference type="ARBA" id="ARBA00022622"/>
    </source>
</evidence>